<sequence>MPMGTPPGSEETSPTSLRKSVSWSHTLLSSGSWPFLFGKPDIEEERGSDDGFAAAKPTRSRRPSSFASMFSLGTIPAGEKVNSYHATSTETIHFPEKPDISMTQARCTLTGNSGSLVSRDSQKCPTHDSGRNSFSAGSAKQSKSSTKPRIRLSTGPDATWMKVRVLLEADIDYDNEQASVYAVIRYDKPNNLAPDNSAASMTANAVKVAELKKLVDESNADFRADCKEILESLTVRFVHDGDVYLPSMIAVGDEKKDLAERMDKLTRSLNWNAGRSEPAAQAMVDTERSSVKIQGRAKKRLEVAESVKFHEKDEKRRNKEYQAYLRVLDQAEKDRLASLLA</sequence>
<organism evidence="1 2">
    <name type="scientific">Naganishia onofrii</name>
    <dbReference type="NCBI Taxonomy" id="1851511"/>
    <lineage>
        <taxon>Eukaryota</taxon>
        <taxon>Fungi</taxon>
        <taxon>Dikarya</taxon>
        <taxon>Basidiomycota</taxon>
        <taxon>Agaricomycotina</taxon>
        <taxon>Tremellomycetes</taxon>
        <taxon>Filobasidiales</taxon>
        <taxon>Filobasidiaceae</taxon>
        <taxon>Naganishia</taxon>
    </lineage>
</organism>
<evidence type="ECO:0000313" key="2">
    <source>
        <dbReference type="Proteomes" id="UP001234202"/>
    </source>
</evidence>
<dbReference type="EMBL" id="JASBWV010000016">
    <property type="protein sequence ID" value="KAJ9122006.1"/>
    <property type="molecule type" value="Genomic_DNA"/>
</dbReference>
<gene>
    <name evidence="1" type="ORF">QFC24_004589</name>
</gene>
<keyword evidence="2" id="KW-1185">Reference proteome</keyword>
<comment type="caution">
    <text evidence="1">The sequence shown here is derived from an EMBL/GenBank/DDBJ whole genome shotgun (WGS) entry which is preliminary data.</text>
</comment>
<evidence type="ECO:0000313" key="1">
    <source>
        <dbReference type="EMBL" id="KAJ9122006.1"/>
    </source>
</evidence>
<protein>
    <submittedName>
        <fullName evidence="1">Uncharacterized protein</fullName>
    </submittedName>
</protein>
<name>A0ACC2XG50_9TREE</name>
<dbReference type="Proteomes" id="UP001234202">
    <property type="component" value="Unassembled WGS sequence"/>
</dbReference>
<proteinExistence type="predicted"/>
<accession>A0ACC2XG50</accession>
<reference evidence="1" key="1">
    <citation type="submission" date="2023-04" db="EMBL/GenBank/DDBJ databases">
        <title>Draft Genome sequencing of Naganishia species isolated from polar environments using Oxford Nanopore Technology.</title>
        <authorList>
            <person name="Leo P."/>
            <person name="Venkateswaran K."/>
        </authorList>
    </citation>
    <scope>NUCLEOTIDE SEQUENCE</scope>
    <source>
        <strain evidence="1">DBVPG 5303</strain>
    </source>
</reference>